<evidence type="ECO:0000313" key="1">
    <source>
        <dbReference type="EMBL" id="VFB01685.1"/>
    </source>
</evidence>
<proteinExistence type="predicted"/>
<reference evidence="1 2" key="1">
    <citation type="submission" date="2019-02" db="EMBL/GenBank/DDBJ databases">
        <authorList>
            <consortium name="Pathogen Informatics"/>
        </authorList>
    </citation>
    <scope>NUCLEOTIDE SEQUENCE [LARGE SCALE GENOMIC DNA]</scope>
    <source>
        <strain evidence="1 2">3012STDY6756504</strain>
    </source>
</reference>
<name>A0A4U8WA89_9NOCA</name>
<dbReference type="RefSeq" id="WP_130919083.1">
    <property type="nucleotide sequence ID" value="NZ_JARWRF010000025.1"/>
</dbReference>
<organism evidence="1 2">
    <name type="scientific">Nocardia cyriacigeorgica</name>
    <dbReference type="NCBI Taxonomy" id="135487"/>
    <lineage>
        <taxon>Bacteria</taxon>
        <taxon>Bacillati</taxon>
        <taxon>Actinomycetota</taxon>
        <taxon>Actinomycetes</taxon>
        <taxon>Mycobacteriales</taxon>
        <taxon>Nocardiaceae</taxon>
        <taxon>Nocardia</taxon>
    </lineage>
</organism>
<gene>
    <name evidence="1" type="ORF">NCTC10797_05509</name>
</gene>
<dbReference type="AlphaFoldDB" id="A0A4U8WA89"/>
<protein>
    <recommendedName>
        <fullName evidence="3">PE domain-containing protein</fullName>
    </recommendedName>
</protein>
<dbReference type="EMBL" id="LR215973">
    <property type="protein sequence ID" value="VFB01685.1"/>
    <property type="molecule type" value="Genomic_DNA"/>
</dbReference>
<evidence type="ECO:0000313" key="2">
    <source>
        <dbReference type="Proteomes" id="UP000290439"/>
    </source>
</evidence>
<accession>A0A4U8WA89</accession>
<evidence type="ECO:0008006" key="3">
    <source>
        <dbReference type="Google" id="ProtNLM"/>
    </source>
</evidence>
<sequence length="132" mass="14019">MTESPSGTDQAGLVSHWKSLKTQAENGELRMDPEIGNALKARADAMITALDDMLDDAAALEHVSGFGTLGSAVELQKKFAAKAVTDQDSAVNRLKESHEIVTLMSETYALAIRRIEETDQSTAGALGKTGAQ</sequence>
<dbReference type="Proteomes" id="UP000290439">
    <property type="component" value="Chromosome"/>
</dbReference>